<feature type="transmembrane region" description="Helical" evidence="2">
    <location>
        <begin position="311"/>
        <end position="337"/>
    </location>
</feature>
<protein>
    <recommendedName>
        <fullName evidence="5">DUF819 family protein</fullName>
    </recommendedName>
</protein>
<dbReference type="STRING" id="391625.PPSIR1_20209"/>
<comment type="caution">
    <text evidence="3">The sequence shown here is derived from an EMBL/GenBank/DDBJ whole genome shotgun (WGS) entry which is preliminary data.</text>
</comment>
<dbReference type="eggNOG" id="COG5505">
    <property type="taxonomic scope" value="Bacteria"/>
</dbReference>
<feature type="transmembrane region" description="Helical" evidence="2">
    <location>
        <begin position="246"/>
        <end position="266"/>
    </location>
</feature>
<dbReference type="PANTHER" id="PTHR34289">
    <property type="entry name" value="PROTEIN, PUTATIVE (DUF819)-RELATED"/>
    <property type="match status" value="1"/>
</dbReference>
<keyword evidence="2" id="KW-0472">Membrane</keyword>
<feature type="transmembrane region" description="Helical" evidence="2">
    <location>
        <begin position="87"/>
        <end position="111"/>
    </location>
</feature>
<keyword evidence="2" id="KW-1133">Transmembrane helix</keyword>
<dbReference type="InterPro" id="IPR008537">
    <property type="entry name" value="DUF819"/>
</dbReference>
<feature type="transmembrane region" description="Helical" evidence="2">
    <location>
        <begin position="371"/>
        <end position="395"/>
    </location>
</feature>
<dbReference type="Proteomes" id="UP000005801">
    <property type="component" value="Unassembled WGS sequence"/>
</dbReference>
<proteinExistence type="predicted"/>
<keyword evidence="2" id="KW-0812">Transmembrane</keyword>
<gene>
    <name evidence="3" type="ORF">PPSIR1_20209</name>
</gene>
<keyword evidence="4" id="KW-1185">Reference proteome</keyword>
<dbReference type="AlphaFoldDB" id="A6G218"/>
<dbReference type="RefSeq" id="WP_006970767.1">
    <property type="nucleotide sequence ID" value="NZ_ABCS01000014.1"/>
</dbReference>
<sequence length="396" mass="40245">MVILLSLCAAVVLAELLVRHTPLRALSAALLVILIGAVMANLGLIPAGSTPEAPVPIYDAIFAWLAPLAIFWLLLQVDLRRILEAGLPMLALFGIGAAGTTLGALLGFVLIGGGPRLGEHAAAVAGMYVGTYVGGSVNFNAVALHYEVTKAGVVFAGTVVVDNVMTTLWMLFNLAAPRVLGRWSRAPEDRALHEAGAETASEEGEPEPEPARDREPLDPARLGFAGAVGIGAVVGSKALASGCEGLGVPLPSMLILTVLALIVAQLRPRLAERWGDPFVGATALGMFAVYLFLAVVGAFCDVGALARTGPLAIDLSILAGTTVVVHGLVVFGAALLFGLPLRAAAVASQANIGGGTTALALARALGRDDLAAPGILVGALGTALGTFLGFLVAGLL</sequence>
<name>A6G218_9BACT</name>
<evidence type="ECO:0000313" key="4">
    <source>
        <dbReference type="Proteomes" id="UP000005801"/>
    </source>
</evidence>
<dbReference type="EMBL" id="ABCS01000014">
    <property type="protein sequence ID" value="EDM79987.1"/>
    <property type="molecule type" value="Genomic_DNA"/>
</dbReference>
<feature type="transmembrane region" description="Helical" evidence="2">
    <location>
        <begin position="123"/>
        <end position="146"/>
    </location>
</feature>
<dbReference type="PANTHER" id="PTHR34289:SF8">
    <property type="entry name" value="DUF819 DOMAIN-CONTAINING PROTEIN"/>
    <property type="match status" value="1"/>
</dbReference>
<reference evidence="3 4" key="1">
    <citation type="submission" date="2007-06" db="EMBL/GenBank/DDBJ databases">
        <authorList>
            <person name="Shimkets L."/>
            <person name="Ferriera S."/>
            <person name="Johnson J."/>
            <person name="Kravitz S."/>
            <person name="Beeson K."/>
            <person name="Sutton G."/>
            <person name="Rogers Y.-H."/>
            <person name="Friedman R."/>
            <person name="Frazier M."/>
            <person name="Venter J.C."/>
        </authorList>
    </citation>
    <scope>NUCLEOTIDE SEQUENCE [LARGE SCALE GENOMIC DNA]</scope>
    <source>
        <strain evidence="3 4">SIR-1</strain>
    </source>
</reference>
<dbReference type="Pfam" id="PF05684">
    <property type="entry name" value="DUF819"/>
    <property type="match status" value="1"/>
</dbReference>
<organism evidence="3 4">
    <name type="scientific">Plesiocystis pacifica SIR-1</name>
    <dbReference type="NCBI Taxonomy" id="391625"/>
    <lineage>
        <taxon>Bacteria</taxon>
        <taxon>Pseudomonadati</taxon>
        <taxon>Myxococcota</taxon>
        <taxon>Polyangia</taxon>
        <taxon>Nannocystales</taxon>
        <taxon>Nannocystaceae</taxon>
        <taxon>Plesiocystis</taxon>
    </lineage>
</organism>
<evidence type="ECO:0000256" key="2">
    <source>
        <dbReference type="SAM" id="Phobius"/>
    </source>
</evidence>
<evidence type="ECO:0000313" key="3">
    <source>
        <dbReference type="EMBL" id="EDM79987.1"/>
    </source>
</evidence>
<accession>A6G218</accession>
<feature type="region of interest" description="Disordered" evidence="1">
    <location>
        <begin position="193"/>
        <end position="216"/>
    </location>
</feature>
<feature type="transmembrane region" description="Helical" evidence="2">
    <location>
        <begin position="278"/>
        <end position="299"/>
    </location>
</feature>
<feature type="transmembrane region" description="Helical" evidence="2">
    <location>
        <begin position="152"/>
        <end position="175"/>
    </location>
</feature>
<evidence type="ECO:0008006" key="5">
    <source>
        <dbReference type="Google" id="ProtNLM"/>
    </source>
</evidence>
<feature type="transmembrane region" description="Helical" evidence="2">
    <location>
        <begin position="24"/>
        <end position="45"/>
    </location>
</feature>
<evidence type="ECO:0000256" key="1">
    <source>
        <dbReference type="SAM" id="MobiDB-lite"/>
    </source>
</evidence>
<dbReference type="OrthoDB" id="653763at2"/>
<feature type="transmembrane region" description="Helical" evidence="2">
    <location>
        <begin position="57"/>
        <end position="75"/>
    </location>
</feature>